<accession>A0A834NRK3</accession>
<organism evidence="1 2">
    <name type="scientific">Vespula pensylvanica</name>
    <name type="common">Western yellow jacket</name>
    <name type="synonym">Wasp</name>
    <dbReference type="NCBI Taxonomy" id="30213"/>
    <lineage>
        <taxon>Eukaryota</taxon>
        <taxon>Metazoa</taxon>
        <taxon>Ecdysozoa</taxon>
        <taxon>Arthropoda</taxon>
        <taxon>Hexapoda</taxon>
        <taxon>Insecta</taxon>
        <taxon>Pterygota</taxon>
        <taxon>Neoptera</taxon>
        <taxon>Endopterygota</taxon>
        <taxon>Hymenoptera</taxon>
        <taxon>Apocrita</taxon>
        <taxon>Aculeata</taxon>
        <taxon>Vespoidea</taxon>
        <taxon>Vespidae</taxon>
        <taxon>Vespinae</taxon>
        <taxon>Vespula</taxon>
    </lineage>
</organism>
<evidence type="ECO:0000313" key="1">
    <source>
        <dbReference type="EMBL" id="KAF7416666.1"/>
    </source>
</evidence>
<reference evidence="1" key="1">
    <citation type="journal article" date="2020" name="G3 (Bethesda)">
        <title>High-Quality Assemblies for Three Invasive Social Wasps from the &lt;i&gt;Vespula&lt;/i&gt; Genus.</title>
        <authorList>
            <person name="Harrop T.W.R."/>
            <person name="Guhlin J."/>
            <person name="McLaughlin G.M."/>
            <person name="Permina E."/>
            <person name="Stockwell P."/>
            <person name="Gilligan J."/>
            <person name="Le Lec M.F."/>
            <person name="Gruber M.A.M."/>
            <person name="Quinn O."/>
            <person name="Lovegrove M."/>
            <person name="Duncan E.J."/>
            <person name="Remnant E.J."/>
            <person name="Van Eeckhoven J."/>
            <person name="Graham B."/>
            <person name="Knapp R.A."/>
            <person name="Langford K.W."/>
            <person name="Kronenberg Z."/>
            <person name="Press M.O."/>
            <person name="Eacker S.M."/>
            <person name="Wilson-Rankin E.E."/>
            <person name="Purcell J."/>
            <person name="Lester P.J."/>
            <person name="Dearden P.K."/>
        </authorList>
    </citation>
    <scope>NUCLEOTIDE SEQUENCE</scope>
    <source>
        <strain evidence="1">Volc-1</strain>
    </source>
</reference>
<evidence type="ECO:0000313" key="2">
    <source>
        <dbReference type="Proteomes" id="UP000600918"/>
    </source>
</evidence>
<protein>
    <submittedName>
        <fullName evidence="1">Uncharacterized protein</fullName>
    </submittedName>
</protein>
<gene>
    <name evidence="1" type="ORF">H0235_011197</name>
</gene>
<dbReference type="Proteomes" id="UP000600918">
    <property type="component" value="Unassembled WGS sequence"/>
</dbReference>
<sequence>MSKIEIIERTTLVTKLAKFFMTREEKEWEGIRARYLSGYCSLLSLPNNTESGIPSDERSLMSRNSCGFPEIPRGLFQRAIG</sequence>
<proteinExistence type="predicted"/>
<keyword evidence="2" id="KW-1185">Reference proteome</keyword>
<name>A0A834NRK3_VESPE</name>
<dbReference type="AlphaFoldDB" id="A0A834NRK3"/>
<dbReference type="EMBL" id="JACSDY010000010">
    <property type="protein sequence ID" value="KAF7416666.1"/>
    <property type="molecule type" value="Genomic_DNA"/>
</dbReference>
<comment type="caution">
    <text evidence="1">The sequence shown here is derived from an EMBL/GenBank/DDBJ whole genome shotgun (WGS) entry which is preliminary data.</text>
</comment>